<evidence type="ECO:0000313" key="2">
    <source>
        <dbReference type="Proteomes" id="UP000191672"/>
    </source>
</evidence>
<dbReference type="STRING" id="416450.A0A1V6PVS0"/>
<keyword evidence="2" id="KW-1185">Reference proteome</keyword>
<dbReference type="AlphaFoldDB" id="A0A1V6PVS0"/>
<sequence>MSQSSYKADLVFSLDSQNMSSFPEAAYHADRGSLGRLYYAVDSTWISHTFAITFLSLCYIRGVIDENLQICYQPSKIESGKLFTRLPSSSWSILARLLRLAEEIFDSVNPATSFHYAHDFQAIVHYAVTLVLVSEKDNQHLEEKEIDDIAIQSLLNLMNDSGVDWAGNLFGESLDFPELSMDGML</sequence>
<dbReference type="EMBL" id="MDYN01000030">
    <property type="protein sequence ID" value="OQD81043.1"/>
    <property type="molecule type" value="Genomic_DNA"/>
</dbReference>
<organism evidence="1 2">
    <name type="scientific">Penicillium antarcticum</name>
    <dbReference type="NCBI Taxonomy" id="416450"/>
    <lineage>
        <taxon>Eukaryota</taxon>
        <taxon>Fungi</taxon>
        <taxon>Dikarya</taxon>
        <taxon>Ascomycota</taxon>
        <taxon>Pezizomycotina</taxon>
        <taxon>Eurotiomycetes</taxon>
        <taxon>Eurotiomycetidae</taxon>
        <taxon>Eurotiales</taxon>
        <taxon>Aspergillaceae</taxon>
        <taxon>Penicillium</taxon>
    </lineage>
</organism>
<accession>A0A1V6PVS0</accession>
<reference evidence="2" key="1">
    <citation type="journal article" date="2017" name="Nat. Microbiol.">
        <title>Global analysis of biosynthetic gene clusters reveals vast potential of secondary metabolite production in Penicillium species.</title>
        <authorList>
            <person name="Nielsen J.C."/>
            <person name="Grijseels S."/>
            <person name="Prigent S."/>
            <person name="Ji B."/>
            <person name="Dainat J."/>
            <person name="Nielsen K.F."/>
            <person name="Frisvad J.C."/>
            <person name="Workman M."/>
            <person name="Nielsen J."/>
        </authorList>
    </citation>
    <scope>NUCLEOTIDE SEQUENCE [LARGE SCALE GENOMIC DNA]</scope>
    <source>
        <strain evidence="2">IBT 31811</strain>
    </source>
</reference>
<gene>
    <name evidence="1" type="ORF">PENANT_c030G03537</name>
</gene>
<dbReference type="Proteomes" id="UP000191672">
    <property type="component" value="Unassembled WGS sequence"/>
</dbReference>
<evidence type="ECO:0000313" key="1">
    <source>
        <dbReference type="EMBL" id="OQD81043.1"/>
    </source>
</evidence>
<dbReference type="OrthoDB" id="4454541at2759"/>
<protein>
    <submittedName>
        <fullName evidence="1">Uncharacterized protein</fullName>
    </submittedName>
</protein>
<name>A0A1V6PVS0_9EURO</name>
<comment type="caution">
    <text evidence="1">The sequence shown here is derived from an EMBL/GenBank/DDBJ whole genome shotgun (WGS) entry which is preliminary data.</text>
</comment>
<proteinExistence type="predicted"/>